<organism evidence="1 2">
    <name type="scientific">Scortum barcoo</name>
    <name type="common">barcoo grunter</name>
    <dbReference type="NCBI Taxonomy" id="214431"/>
    <lineage>
        <taxon>Eukaryota</taxon>
        <taxon>Metazoa</taxon>
        <taxon>Chordata</taxon>
        <taxon>Craniata</taxon>
        <taxon>Vertebrata</taxon>
        <taxon>Euteleostomi</taxon>
        <taxon>Actinopterygii</taxon>
        <taxon>Neopterygii</taxon>
        <taxon>Teleostei</taxon>
        <taxon>Neoteleostei</taxon>
        <taxon>Acanthomorphata</taxon>
        <taxon>Eupercaria</taxon>
        <taxon>Centrarchiformes</taxon>
        <taxon>Terapontoidei</taxon>
        <taxon>Terapontidae</taxon>
        <taxon>Scortum</taxon>
    </lineage>
</organism>
<accession>A0ACB8VJ84</accession>
<protein>
    <submittedName>
        <fullName evidence="1">Uncharacterized protein</fullName>
    </submittedName>
</protein>
<name>A0ACB8VJ84_9TELE</name>
<reference evidence="1" key="1">
    <citation type="submission" date="2022-04" db="EMBL/GenBank/DDBJ databases">
        <title>Jade perch genome.</title>
        <authorList>
            <person name="Chao B."/>
        </authorList>
    </citation>
    <scope>NUCLEOTIDE SEQUENCE</scope>
    <source>
        <strain evidence="1">CB-2022</strain>
    </source>
</reference>
<evidence type="ECO:0000313" key="2">
    <source>
        <dbReference type="Proteomes" id="UP000831701"/>
    </source>
</evidence>
<dbReference type="EMBL" id="CM041551">
    <property type="protein sequence ID" value="KAI3355455.1"/>
    <property type="molecule type" value="Genomic_DNA"/>
</dbReference>
<evidence type="ECO:0000313" key="1">
    <source>
        <dbReference type="EMBL" id="KAI3355455.1"/>
    </source>
</evidence>
<gene>
    <name evidence="1" type="ORF">L3Q82_018291</name>
</gene>
<sequence>MLTRNCLLLFLWILVDEGSVFSLRPPSPPLGRSRTGREHARTAVGPMKNGAAGFQRVKRGWVWNQFFVLEEYMGSDPQYVGKLHTDLDKGDSAVKYTLSGDGAGSIFTIDQTTGDIHALRSLDREEKPYYTLRAQAVDINTNRPLEPESEFVIKVQDINDNEPKFLEGPYTASVPEMSPVGTYVTQVTATDADDPTYGNSARVVYSILHGQPYFSVDPKTGVIKTALSNMDREVKEQYQVLIQAKDMGGQLGGLAGTTTVNITLSDVNDNPPRFSKSFFHLRVPESSAVGSAVGRIKAHDLDIGKNAEVEYTIVPGDGGAMFDITTNEHNQEGIIILKRQDCETMEMEERQRARETSAITVKSGLHSLCCKINFNLFFLQPLDYESKKAYTFKVDASNAHLDPRFQTFGAFKDTATVKINVLDVDEPPVFNKPSYVMDVYEDTPAGTIIGAVTAQDLDASGSPVRYSIDWKSDLDSYFDIDPVEGTISTNELLDRESIAQHNISIVATKLNSPVLTSRVAVTVHVLDINEFPPELATPYETFVCENAKMGQVIQTFSAKDQDLPTAGQQFSFKTPKEDVKNKNFTIRDFGNNTAGIVTKRSGFRRRLQEIYFLPVVIEDNGYPPKSSTGTLTIRVCGCESDGSLLTCSAEAIFLPVGLSTGALIAILLCIIILLVIVVLYVGLRRQKKKETLMSSKEDIRDNVIHYDDEGGGEEDTHAFDMGTLRNPKVVKENLFRRDVKPEKKRGLRPPVSQDSTDIRDFINQRLKEHDMDNSAPPYDSLATYAYEGNGSVAESLSSIESLAIDLEEEYDYLNDWGPRFKTLAGIFGEQSETQSDSTTTENTH</sequence>
<keyword evidence="2" id="KW-1185">Reference proteome</keyword>
<dbReference type="Proteomes" id="UP000831701">
    <property type="component" value="Chromosome 21"/>
</dbReference>
<proteinExistence type="predicted"/>
<comment type="caution">
    <text evidence="1">The sequence shown here is derived from an EMBL/GenBank/DDBJ whole genome shotgun (WGS) entry which is preliminary data.</text>
</comment>